<accession>A0A2P2IYQ6</accession>
<sequence>MTCKSITFCFQDKYKFQSFGFHFFRRFFNYIKFQASIIKWVYRG</sequence>
<reference evidence="1" key="1">
    <citation type="submission" date="2018-02" db="EMBL/GenBank/DDBJ databases">
        <title>Rhizophora mucronata_Transcriptome.</title>
        <authorList>
            <person name="Meera S.P."/>
            <person name="Sreeshan A."/>
            <person name="Augustine A."/>
        </authorList>
    </citation>
    <scope>NUCLEOTIDE SEQUENCE</scope>
    <source>
        <tissue evidence="1">Leaf</tissue>
    </source>
</reference>
<evidence type="ECO:0000313" key="1">
    <source>
        <dbReference type="EMBL" id="MBW86345.1"/>
    </source>
</evidence>
<name>A0A2P2IYQ6_RHIMU</name>
<dbReference type="EMBL" id="GGEC01005862">
    <property type="protein sequence ID" value="MBW86345.1"/>
    <property type="molecule type" value="Transcribed_RNA"/>
</dbReference>
<dbReference type="AlphaFoldDB" id="A0A2P2IYQ6"/>
<organism evidence="1">
    <name type="scientific">Rhizophora mucronata</name>
    <name type="common">Asiatic mangrove</name>
    <dbReference type="NCBI Taxonomy" id="61149"/>
    <lineage>
        <taxon>Eukaryota</taxon>
        <taxon>Viridiplantae</taxon>
        <taxon>Streptophyta</taxon>
        <taxon>Embryophyta</taxon>
        <taxon>Tracheophyta</taxon>
        <taxon>Spermatophyta</taxon>
        <taxon>Magnoliopsida</taxon>
        <taxon>eudicotyledons</taxon>
        <taxon>Gunneridae</taxon>
        <taxon>Pentapetalae</taxon>
        <taxon>rosids</taxon>
        <taxon>fabids</taxon>
        <taxon>Malpighiales</taxon>
        <taxon>Rhizophoraceae</taxon>
        <taxon>Rhizophora</taxon>
    </lineage>
</organism>
<protein>
    <submittedName>
        <fullName evidence="1">Uncharacterized protein</fullName>
    </submittedName>
</protein>
<proteinExistence type="predicted"/>